<evidence type="ECO:0000313" key="2">
    <source>
        <dbReference type="EMBL" id="ETN10327.1"/>
    </source>
</evidence>
<proteinExistence type="predicted"/>
<accession>W2QB07</accession>
<dbReference type="Proteomes" id="UP000018817">
    <property type="component" value="Unassembled WGS sequence"/>
</dbReference>
<dbReference type="EMBL" id="KI669583">
    <property type="protein sequence ID" value="ETN10327.1"/>
    <property type="molecule type" value="Genomic_DNA"/>
</dbReference>
<dbReference type="VEuPathDB" id="FungiDB:PPTG_10979"/>
<protein>
    <submittedName>
        <fullName evidence="2">Uncharacterized protein</fullName>
    </submittedName>
</protein>
<reference evidence="3" key="1">
    <citation type="submission" date="2011-12" db="EMBL/GenBank/DDBJ databases">
        <authorList>
            <consortium name="The Broad Institute Genome Sequencing Platform"/>
            <person name="Russ C."/>
            <person name="Tyler B."/>
            <person name="Panabieres F."/>
            <person name="Shan W."/>
            <person name="Tripathy S."/>
            <person name="Grunwald N."/>
            <person name="Machado M."/>
            <person name="Young S.K."/>
            <person name="Zeng Q."/>
            <person name="Gargeya S."/>
            <person name="Fitzgerald M."/>
            <person name="Haas B."/>
            <person name="Abouelleil A."/>
            <person name="Alvarado L."/>
            <person name="Arachchi H.M."/>
            <person name="Berlin A."/>
            <person name="Chapman S.B."/>
            <person name="Gearin G."/>
            <person name="Goldberg J."/>
            <person name="Griggs A."/>
            <person name="Gujja S."/>
            <person name="Hansen M."/>
            <person name="Heiman D."/>
            <person name="Howarth C."/>
            <person name="Larimer J."/>
            <person name="Lui A."/>
            <person name="MacDonald P.J.P."/>
            <person name="McCowen C."/>
            <person name="Montmayeur A."/>
            <person name="Murphy C."/>
            <person name="Neiman D."/>
            <person name="Pearson M."/>
            <person name="Priest M."/>
            <person name="Roberts A."/>
            <person name="Saif S."/>
            <person name="Shea T."/>
            <person name="Sisk P."/>
            <person name="Stolte C."/>
            <person name="Sykes S."/>
            <person name="Wortman J."/>
            <person name="Nusbaum C."/>
            <person name="Birren B."/>
        </authorList>
    </citation>
    <scope>NUCLEOTIDE SEQUENCE [LARGE SCALE GENOMIC DNA]</scope>
    <source>
        <strain evidence="3">INRA-310</strain>
    </source>
</reference>
<dbReference type="AlphaFoldDB" id="W2QB07"/>
<sequence length="76" mass="8085">MQQQALEFWVRRGSDSVQDSSQENTEQCSSEASADAGSTEPTAAAIDLLESLNVIADTVDDYDDVVDNFMGGPVGV</sequence>
<evidence type="ECO:0000256" key="1">
    <source>
        <dbReference type="SAM" id="MobiDB-lite"/>
    </source>
</evidence>
<evidence type="ECO:0000313" key="3">
    <source>
        <dbReference type="Proteomes" id="UP000018817"/>
    </source>
</evidence>
<dbReference type="RefSeq" id="XP_008904764.1">
    <property type="nucleotide sequence ID" value="XM_008906516.1"/>
</dbReference>
<gene>
    <name evidence="2" type="ORF">PPTG_10979</name>
</gene>
<reference evidence="2 3" key="2">
    <citation type="submission" date="2013-11" db="EMBL/GenBank/DDBJ databases">
        <title>The Genome Sequence of Phytophthora parasitica INRA-310.</title>
        <authorList>
            <consortium name="The Broad Institute Genomics Platform"/>
            <person name="Russ C."/>
            <person name="Tyler B."/>
            <person name="Panabieres F."/>
            <person name="Shan W."/>
            <person name="Tripathy S."/>
            <person name="Grunwald N."/>
            <person name="Machado M."/>
            <person name="Johnson C.S."/>
            <person name="Arredondo F."/>
            <person name="Hong C."/>
            <person name="Coffey M."/>
            <person name="Young S.K."/>
            <person name="Zeng Q."/>
            <person name="Gargeya S."/>
            <person name="Fitzgerald M."/>
            <person name="Abouelleil A."/>
            <person name="Alvarado L."/>
            <person name="Chapman S.B."/>
            <person name="Gainer-Dewar J."/>
            <person name="Goldberg J."/>
            <person name="Griggs A."/>
            <person name="Gujja S."/>
            <person name="Hansen M."/>
            <person name="Howarth C."/>
            <person name="Imamovic A."/>
            <person name="Ireland A."/>
            <person name="Larimer J."/>
            <person name="McCowan C."/>
            <person name="Murphy C."/>
            <person name="Pearson M."/>
            <person name="Poon T.W."/>
            <person name="Priest M."/>
            <person name="Roberts A."/>
            <person name="Saif S."/>
            <person name="Shea T."/>
            <person name="Sykes S."/>
            <person name="Wortman J."/>
            <person name="Nusbaum C."/>
            <person name="Birren B."/>
        </authorList>
    </citation>
    <scope>NUCLEOTIDE SEQUENCE [LARGE SCALE GENOMIC DNA]</scope>
    <source>
        <strain evidence="2 3">INRA-310</strain>
    </source>
</reference>
<name>W2QB07_PHYN3</name>
<feature type="region of interest" description="Disordered" evidence="1">
    <location>
        <begin position="1"/>
        <end position="41"/>
    </location>
</feature>
<dbReference type="GeneID" id="20180559"/>
<organism evidence="2 3">
    <name type="scientific">Phytophthora nicotianae (strain INRA-310)</name>
    <name type="common">Phytophthora parasitica</name>
    <dbReference type="NCBI Taxonomy" id="761204"/>
    <lineage>
        <taxon>Eukaryota</taxon>
        <taxon>Sar</taxon>
        <taxon>Stramenopiles</taxon>
        <taxon>Oomycota</taxon>
        <taxon>Peronosporomycetes</taxon>
        <taxon>Peronosporales</taxon>
        <taxon>Peronosporaceae</taxon>
        <taxon>Phytophthora</taxon>
    </lineage>
</organism>
<feature type="compositionally biased region" description="Polar residues" evidence="1">
    <location>
        <begin position="15"/>
        <end position="32"/>
    </location>
</feature>